<feature type="compositionally biased region" description="Low complexity" evidence="1">
    <location>
        <begin position="125"/>
        <end position="135"/>
    </location>
</feature>
<dbReference type="GO" id="GO:0003677">
    <property type="term" value="F:DNA binding"/>
    <property type="evidence" value="ECO:0007669"/>
    <property type="project" value="InterPro"/>
</dbReference>
<dbReference type="InterPro" id="IPR022107">
    <property type="entry name" value="DNA_pol_III_gamma/tau_C"/>
</dbReference>
<feature type="domain" description="DNA polymerase III gamma subunit" evidence="2">
    <location>
        <begin position="4"/>
        <end position="106"/>
    </location>
</feature>
<dbReference type="AlphaFoldDB" id="A0A380TIJ2"/>
<dbReference type="Pfam" id="PF12362">
    <property type="entry name" value="DUF3646"/>
    <property type="match status" value="1"/>
</dbReference>
<feature type="region of interest" description="Disordered" evidence="1">
    <location>
        <begin position="106"/>
        <end position="158"/>
    </location>
</feature>
<evidence type="ECO:0000259" key="3">
    <source>
        <dbReference type="Pfam" id="PF12362"/>
    </source>
</evidence>
<dbReference type="Pfam" id="PF12169">
    <property type="entry name" value="DNA_pol3_gamma3"/>
    <property type="match status" value="1"/>
</dbReference>
<dbReference type="EC" id="2.7.7.7" evidence="4"/>
<name>A0A380TIJ2_9ZZZZ</name>
<organism evidence="4">
    <name type="scientific">metagenome</name>
    <dbReference type="NCBI Taxonomy" id="256318"/>
    <lineage>
        <taxon>unclassified sequences</taxon>
        <taxon>metagenomes</taxon>
    </lineage>
</organism>
<dbReference type="GO" id="GO:0003887">
    <property type="term" value="F:DNA-directed DNA polymerase activity"/>
    <property type="evidence" value="ECO:0007669"/>
    <property type="project" value="UniProtKB-EC"/>
</dbReference>
<keyword evidence="4" id="KW-0548">Nucleotidyltransferase</keyword>
<protein>
    <submittedName>
        <fullName evidence="4">DNA polymerase III subunit gamma/tau</fullName>
        <ecNumber evidence="4">2.7.7.7</ecNumber>
    </submittedName>
</protein>
<feature type="compositionally biased region" description="Pro residues" evidence="1">
    <location>
        <begin position="115"/>
        <end position="124"/>
    </location>
</feature>
<dbReference type="SUPFAM" id="SSF48019">
    <property type="entry name" value="post-AAA+ oligomerization domain-like"/>
    <property type="match status" value="1"/>
</dbReference>
<evidence type="ECO:0000259" key="2">
    <source>
        <dbReference type="Pfam" id="PF12169"/>
    </source>
</evidence>
<dbReference type="InterPro" id="IPR008921">
    <property type="entry name" value="DNA_pol3_clamp-load_cplx_C"/>
</dbReference>
<gene>
    <name evidence="4" type="ORF">DF3PB_510001</name>
</gene>
<feature type="region of interest" description="Disordered" evidence="1">
    <location>
        <begin position="304"/>
        <end position="332"/>
    </location>
</feature>
<accession>A0A380TIJ2</accession>
<dbReference type="GO" id="GO:0006260">
    <property type="term" value="P:DNA replication"/>
    <property type="evidence" value="ECO:0007669"/>
    <property type="project" value="InterPro"/>
</dbReference>
<evidence type="ECO:0000256" key="1">
    <source>
        <dbReference type="SAM" id="MobiDB-lite"/>
    </source>
</evidence>
<feature type="compositionally biased region" description="Acidic residues" evidence="1">
    <location>
        <begin position="310"/>
        <end position="326"/>
    </location>
</feature>
<feature type="domain" description="DNA polymerase III subunit gamma/ tau C-terminal" evidence="3">
    <location>
        <begin position="183"/>
        <end position="296"/>
    </location>
</feature>
<reference evidence="4" key="1">
    <citation type="submission" date="2018-07" db="EMBL/GenBank/DDBJ databases">
        <authorList>
            <person name="Quirk P.G."/>
            <person name="Krulwich T.A."/>
        </authorList>
    </citation>
    <scope>NUCLEOTIDE SEQUENCE</scope>
</reference>
<sequence length="332" mass="34157">MSGRYAAGADPAAVLEDLLELTHWITRIKVVPAAAAAPGVAEAERVRGGAMAGKLAMAEVTRVWQILLKGLGETRAAPVPIQAAEMVLIRIAYAARLPTPAEAIESLSQGTGPSLPKPADPPAAQPAAPVSPTSARPVSTPPRGQPRAGDPPPGPVAQVAVRPALGASEAGAAGPAAAGPIALRSFDDVVALVLQHKEVILHGQLVSGVRLVRFADGQIEINLTPQAPADLPQRLSRFLGTETGRRWLVTVSTAPGSPSLYEQQQAAASERRQAVLNHPVIAEIMRVFPGATLEQIRVVSPPADAAPEAIDGEAVDGEALDADADGDNGPSE</sequence>
<evidence type="ECO:0000313" key="4">
    <source>
        <dbReference type="EMBL" id="SUS07837.1"/>
    </source>
</evidence>
<dbReference type="InterPro" id="IPR022754">
    <property type="entry name" value="DNA_pol_III_gamma-3"/>
</dbReference>
<keyword evidence="4" id="KW-0808">Transferase</keyword>
<dbReference type="EMBL" id="UIDG01000457">
    <property type="protein sequence ID" value="SUS07837.1"/>
    <property type="molecule type" value="Genomic_DNA"/>
</dbReference>
<feature type="compositionally biased region" description="Pro residues" evidence="1">
    <location>
        <begin position="139"/>
        <end position="155"/>
    </location>
</feature>
<proteinExistence type="predicted"/>
<dbReference type="Gene3D" id="1.20.272.10">
    <property type="match status" value="1"/>
</dbReference>